<reference evidence="1" key="1">
    <citation type="journal article" date="2015" name="PLoS ONE">
        <title>Genomic, proteomic and morphological characterization of two novel broad host lytic bacteriophages PhiPD10.3 and PhiPD23.1 infecting pectinolytic Pectobacterium spp. and Dickeya spp.</title>
        <authorList>
            <person name="Czajkowski R."/>
            <person name="Ozymko Z."/>
            <person name="de Jager V."/>
            <person name="Siwinska J."/>
            <person name="Smolarska A."/>
            <person name="Ossowicki A."/>
            <person name="Narajczyk M."/>
            <person name="Lojkowska E."/>
        </authorList>
    </citation>
    <scope>NUCLEOTIDE SEQUENCE</scope>
</reference>
<sequence length="118" mass="12887">MAGTGTGLAATRAGTRCGVVAVALIRVLTAHLIPLLCSDVPVQDLNVSRTAEGERSISPRLNQTGQHHYNRGRYQSLFRLMSLAVVDHKQDGQYQRHTKQEVDHLDSPTSCALVIPRS</sequence>
<organism evidence="1">
    <name type="scientific">Dickeya phage phiDP23.1</name>
    <dbReference type="NCBI Taxonomy" id="1542133"/>
    <lineage>
        <taxon>Viruses</taxon>
        <taxon>Duplodnaviria</taxon>
        <taxon>Heunggongvirae</taxon>
        <taxon>Uroviricota</taxon>
        <taxon>Caudoviricetes</taxon>
        <taxon>Pantevenvirales</taxon>
        <taxon>Ackermannviridae</taxon>
        <taxon>Aglimvirinae</taxon>
    </lineage>
</organism>
<accession>A0A140XBL8</accession>
<evidence type="ECO:0000313" key="1">
    <source>
        <dbReference type="EMBL" id="AIM51873.1"/>
    </source>
</evidence>
<dbReference type="EMBL" id="KM209320">
    <property type="protein sequence ID" value="AIM51873.1"/>
    <property type="molecule type" value="Genomic_DNA"/>
</dbReference>
<proteinExistence type="predicted"/>
<protein>
    <submittedName>
        <fullName evidence="1">Uncharacterized protein</fullName>
    </submittedName>
</protein>
<name>A0A140XBL8_9CAUD</name>
<gene>
    <name evidence="1" type="ORF">HQ81_0168</name>
</gene>